<comment type="caution">
    <text evidence="2">The sequence shown here is derived from an EMBL/GenBank/DDBJ whole genome shotgun (WGS) entry which is preliminary data.</text>
</comment>
<proteinExistence type="predicted"/>
<feature type="compositionally biased region" description="Acidic residues" evidence="1">
    <location>
        <begin position="289"/>
        <end position="299"/>
    </location>
</feature>
<accession>A0A507E0B8</accession>
<dbReference type="Proteomes" id="UP000318582">
    <property type="component" value="Unassembled WGS sequence"/>
</dbReference>
<protein>
    <recommendedName>
        <fullName evidence="4">PH domain-containing protein</fullName>
    </recommendedName>
</protein>
<sequence length="299" mass="32439">MTDLDHPCILKAGYLSLKRSPLAPVKKYLILCAPLSTRDIQEVYSQVFHVDPKDGLDNKSLPWLGNIACAAVKGTPLLIVLSSETSSAAPTFIQFSDIRAISDEGQLRSACNFALHVDTKPYDYRFSASSSTDYQQWNSAFGRAMSILTDRTMGGIRDSQNSSDSNLNAMLFDFEQQQQNDDGGSVPRHVSSVPSVTATASRDWGTTSSSASPPSSPMHHNRRQKVPILPHHIAPPSMSRKYTLGQDRPQSPGGSSMDRPSSSSTRSGAGSPGTLTSPRTSDSSRYDLPPDEIIDAPEH</sequence>
<feature type="compositionally biased region" description="Low complexity" evidence="1">
    <location>
        <begin position="185"/>
        <end position="201"/>
    </location>
</feature>
<feature type="region of interest" description="Disordered" evidence="1">
    <location>
        <begin position="178"/>
        <end position="299"/>
    </location>
</feature>
<dbReference type="AlphaFoldDB" id="A0A507E0B8"/>
<evidence type="ECO:0008006" key="4">
    <source>
        <dbReference type="Google" id="ProtNLM"/>
    </source>
</evidence>
<feature type="compositionally biased region" description="Polar residues" evidence="1">
    <location>
        <begin position="274"/>
        <end position="283"/>
    </location>
</feature>
<evidence type="ECO:0000256" key="1">
    <source>
        <dbReference type="SAM" id="MobiDB-lite"/>
    </source>
</evidence>
<reference evidence="2 3" key="1">
    <citation type="journal article" date="2019" name="Sci. Rep.">
        <title>Comparative genomics of chytrid fungi reveal insights into the obligate biotrophic and pathogenic lifestyle of Synchytrium endobioticum.</title>
        <authorList>
            <person name="van de Vossenberg B.T.L.H."/>
            <person name="Warris S."/>
            <person name="Nguyen H.D.T."/>
            <person name="van Gent-Pelzer M.P.E."/>
            <person name="Joly D.L."/>
            <person name="van de Geest H.C."/>
            <person name="Bonants P.J.M."/>
            <person name="Smith D.S."/>
            <person name="Levesque C.A."/>
            <person name="van der Lee T.A.J."/>
        </authorList>
    </citation>
    <scope>NUCLEOTIDE SEQUENCE [LARGE SCALE GENOMIC DNA]</scope>
    <source>
        <strain evidence="2 3">CBS 809.83</strain>
    </source>
</reference>
<name>A0A507E0B8_9FUNG</name>
<organism evidence="2 3">
    <name type="scientific">Powellomyces hirtus</name>
    <dbReference type="NCBI Taxonomy" id="109895"/>
    <lineage>
        <taxon>Eukaryota</taxon>
        <taxon>Fungi</taxon>
        <taxon>Fungi incertae sedis</taxon>
        <taxon>Chytridiomycota</taxon>
        <taxon>Chytridiomycota incertae sedis</taxon>
        <taxon>Chytridiomycetes</taxon>
        <taxon>Spizellomycetales</taxon>
        <taxon>Powellomycetaceae</taxon>
        <taxon>Powellomyces</taxon>
    </lineage>
</organism>
<evidence type="ECO:0000313" key="2">
    <source>
        <dbReference type="EMBL" id="TPX56658.1"/>
    </source>
</evidence>
<keyword evidence="3" id="KW-1185">Reference proteome</keyword>
<gene>
    <name evidence="2" type="ORF">PhCBS80983_g04394</name>
</gene>
<evidence type="ECO:0000313" key="3">
    <source>
        <dbReference type="Proteomes" id="UP000318582"/>
    </source>
</evidence>
<feature type="compositionally biased region" description="Low complexity" evidence="1">
    <location>
        <begin position="251"/>
        <end position="273"/>
    </location>
</feature>
<dbReference type="EMBL" id="QEAQ01000068">
    <property type="protein sequence ID" value="TPX56658.1"/>
    <property type="molecule type" value="Genomic_DNA"/>
</dbReference>